<evidence type="ECO:0000259" key="4">
    <source>
        <dbReference type="Pfam" id="PF00535"/>
    </source>
</evidence>
<dbReference type="PANTHER" id="PTHR43685:SF5">
    <property type="entry name" value="GLYCOSYLTRANSFERASE EPSE-RELATED"/>
    <property type="match status" value="1"/>
</dbReference>
<dbReference type="PANTHER" id="PTHR43685">
    <property type="entry name" value="GLYCOSYLTRANSFERASE"/>
    <property type="match status" value="1"/>
</dbReference>
<dbReference type="RefSeq" id="WP_042056808.1">
    <property type="nucleotide sequence ID" value="NZ_BAND01000020.1"/>
</dbReference>
<keyword evidence="2" id="KW-0328">Glycosyltransferase</keyword>
<dbReference type="GO" id="GO:0016757">
    <property type="term" value="F:glycosyltransferase activity"/>
    <property type="evidence" value="ECO:0007669"/>
    <property type="project" value="UniProtKB-KW"/>
</dbReference>
<feature type="domain" description="Glycosyltransferase 2-like" evidence="4">
    <location>
        <begin position="6"/>
        <end position="166"/>
    </location>
</feature>
<dbReference type="Pfam" id="PF00535">
    <property type="entry name" value="Glycos_transf_2"/>
    <property type="match status" value="1"/>
</dbReference>
<reference evidence="5 6" key="2">
    <citation type="journal article" date="2014" name="FEMS Microbiol. Lett.">
        <title>Draft genomic DNA sequence of the facultatively methylotrophic bacterium Acidomonas methanolica type strain MB58.</title>
        <authorList>
            <person name="Higashiura N."/>
            <person name="Hadano H."/>
            <person name="Hirakawa H."/>
            <person name="Matsutani M."/>
            <person name="Takabe S."/>
            <person name="Matsushita K."/>
            <person name="Azuma Y."/>
        </authorList>
    </citation>
    <scope>NUCLEOTIDE SEQUENCE [LARGE SCALE GENOMIC DNA]</scope>
    <source>
        <strain evidence="5 6">MB58</strain>
    </source>
</reference>
<proteinExistence type="inferred from homology"/>
<evidence type="ECO:0000313" key="5">
    <source>
        <dbReference type="EMBL" id="GAJ28348.1"/>
    </source>
</evidence>
<dbReference type="EMBL" id="BAND01000020">
    <property type="protein sequence ID" value="GAJ28348.1"/>
    <property type="molecule type" value="Genomic_DNA"/>
</dbReference>
<reference evidence="6" key="1">
    <citation type="journal article" date="2014" name="FEMS Microbiol. Lett.">
        <title>Draft Genomic DNA Sequence of the Facultatively Methylotrophic Bacterium Acidomonas methanolica type strain MB58.</title>
        <authorList>
            <person name="Higashiura N."/>
            <person name="Hadano H."/>
            <person name="Hirakawa H."/>
            <person name="Matsutani M."/>
            <person name="Takabe S."/>
            <person name="Matsushita K."/>
            <person name="Azuma Y."/>
        </authorList>
    </citation>
    <scope>NUCLEOTIDE SEQUENCE [LARGE SCALE GENOMIC DNA]</scope>
    <source>
        <strain evidence="6">MB58</strain>
    </source>
</reference>
<name>A0A023D2G3_ACIMT</name>
<comment type="caution">
    <text evidence="5">The sequence shown here is derived from an EMBL/GenBank/DDBJ whole genome shotgun (WGS) entry which is preliminary data.</text>
</comment>
<evidence type="ECO:0000256" key="2">
    <source>
        <dbReference type="ARBA" id="ARBA00022676"/>
    </source>
</evidence>
<keyword evidence="3 5" id="KW-0808">Transferase</keyword>
<accession>A0A023D2G3</accession>
<dbReference type="InterPro" id="IPR050834">
    <property type="entry name" value="Glycosyltransf_2"/>
</dbReference>
<evidence type="ECO:0000256" key="3">
    <source>
        <dbReference type="ARBA" id="ARBA00022679"/>
    </source>
</evidence>
<sequence length="378" mass="42221">MAIVDVLMPVYNAAAYLTDALRSIQAQTVQDIRIIVVDDGSTDGTEELVLEARKNDPRIVYLYQENAGIVAALNAGLDLCTAPFLARMDGDDISCPDRFQRELAYLSDNPGCIAVSCVAHHIDETGKRTGTSSRRKDVATADPFSLPADEPYLLHPMLMARLEAVKSVGGYRPIYNAEDSDLYWRLSHVGRLHVLPEYLGEYRVHSNSLSSASIRNGRLLAVWSQLAALSAQRRSSGQPDFPFGPAIAHDVARQKTLAAMVETVMPHLSHAEGVWYRSAVSAKLIELCYYRPYEPDAEDIQFILEAAAHDREIASRKKYDVFREGILSASIRLLMAKRYRDAFALTAPERWPVLIARTMFRVALPESVKTRIKTSLRR</sequence>
<dbReference type="SUPFAM" id="SSF53448">
    <property type="entry name" value="Nucleotide-diphospho-sugar transferases"/>
    <property type="match status" value="1"/>
</dbReference>
<dbReference type="InterPro" id="IPR029044">
    <property type="entry name" value="Nucleotide-diphossugar_trans"/>
</dbReference>
<keyword evidence="6" id="KW-1185">Reference proteome</keyword>
<dbReference type="OrthoDB" id="7296636at2"/>
<dbReference type="Gene3D" id="3.90.550.10">
    <property type="entry name" value="Spore Coat Polysaccharide Biosynthesis Protein SpsA, Chain A"/>
    <property type="match status" value="1"/>
</dbReference>
<dbReference type="AlphaFoldDB" id="A0A023D2G3"/>
<protein>
    <submittedName>
        <fullName evidence="5">Glycosyl transferase</fullName>
    </submittedName>
</protein>
<evidence type="ECO:0000256" key="1">
    <source>
        <dbReference type="ARBA" id="ARBA00006739"/>
    </source>
</evidence>
<dbReference type="InterPro" id="IPR001173">
    <property type="entry name" value="Glyco_trans_2-like"/>
</dbReference>
<dbReference type="CDD" id="cd00761">
    <property type="entry name" value="Glyco_tranf_GTA_type"/>
    <property type="match status" value="1"/>
</dbReference>
<evidence type="ECO:0000313" key="6">
    <source>
        <dbReference type="Proteomes" id="UP000019760"/>
    </source>
</evidence>
<organism evidence="5 6">
    <name type="scientific">Acidomonas methanolica NBRC 104435</name>
    <dbReference type="NCBI Taxonomy" id="1231351"/>
    <lineage>
        <taxon>Bacteria</taxon>
        <taxon>Pseudomonadati</taxon>
        <taxon>Pseudomonadota</taxon>
        <taxon>Alphaproteobacteria</taxon>
        <taxon>Acetobacterales</taxon>
        <taxon>Acetobacteraceae</taxon>
        <taxon>Acidomonas</taxon>
    </lineage>
</organism>
<gene>
    <name evidence="5" type="ORF">Amme_020_017</name>
</gene>
<dbReference type="Proteomes" id="UP000019760">
    <property type="component" value="Unassembled WGS sequence"/>
</dbReference>
<comment type="similarity">
    <text evidence="1">Belongs to the glycosyltransferase 2 family.</text>
</comment>